<gene>
    <name evidence="2" type="ORF">ATO3_26905</name>
</gene>
<accession>A0A225NB88</accession>
<dbReference type="Pfam" id="PF02195">
    <property type="entry name" value="ParB_N"/>
    <property type="match status" value="1"/>
</dbReference>
<dbReference type="InterPro" id="IPR036086">
    <property type="entry name" value="ParB/Sulfiredoxin_sf"/>
</dbReference>
<dbReference type="Proteomes" id="UP000215377">
    <property type="component" value="Unassembled WGS sequence"/>
</dbReference>
<dbReference type="SUPFAM" id="SSF110849">
    <property type="entry name" value="ParB/Sulfiredoxin"/>
    <property type="match status" value="1"/>
</dbReference>
<proteinExistence type="predicted"/>
<dbReference type="InterPro" id="IPR050336">
    <property type="entry name" value="Chromosome_partition/occlusion"/>
</dbReference>
<name>A0A225NB88_9RHOB</name>
<evidence type="ECO:0000313" key="3">
    <source>
        <dbReference type="Proteomes" id="UP000215377"/>
    </source>
</evidence>
<keyword evidence="3" id="KW-1185">Reference proteome</keyword>
<dbReference type="SMART" id="SM00470">
    <property type="entry name" value="ParB"/>
    <property type="match status" value="1"/>
</dbReference>
<protein>
    <submittedName>
        <fullName evidence="2">Replication protein</fullName>
    </submittedName>
</protein>
<dbReference type="GO" id="GO:0005694">
    <property type="term" value="C:chromosome"/>
    <property type="evidence" value="ECO:0007669"/>
    <property type="project" value="TreeGrafter"/>
</dbReference>
<dbReference type="InterPro" id="IPR003115">
    <property type="entry name" value="ParB_N"/>
</dbReference>
<dbReference type="AlphaFoldDB" id="A0A225NB88"/>
<evidence type="ECO:0000259" key="1">
    <source>
        <dbReference type="SMART" id="SM00470"/>
    </source>
</evidence>
<dbReference type="Gene3D" id="3.90.1530.30">
    <property type="match status" value="1"/>
</dbReference>
<organism evidence="2 3">
    <name type="scientific">Marinibacterium profundimaris</name>
    <dbReference type="NCBI Taxonomy" id="1679460"/>
    <lineage>
        <taxon>Bacteria</taxon>
        <taxon>Pseudomonadati</taxon>
        <taxon>Pseudomonadota</taxon>
        <taxon>Alphaproteobacteria</taxon>
        <taxon>Rhodobacterales</taxon>
        <taxon>Paracoccaceae</taxon>
        <taxon>Marinibacterium</taxon>
    </lineage>
</organism>
<dbReference type="OrthoDB" id="7656008at2"/>
<feature type="domain" description="ParB-like N-terminal" evidence="1">
    <location>
        <begin position="78"/>
        <end position="178"/>
    </location>
</feature>
<comment type="caution">
    <text evidence="2">The sequence shown here is derived from an EMBL/GenBank/DDBJ whole genome shotgun (WGS) entry which is preliminary data.</text>
</comment>
<dbReference type="EMBL" id="AQQR01000033">
    <property type="protein sequence ID" value="OWU66995.1"/>
    <property type="molecule type" value="Genomic_DNA"/>
</dbReference>
<dbReference type="PANTHER" id="PTHR33375">
    <property type="entry name" value="CHROMOSOME-PARTITIONING PROTEIN PARB-RELATED"/>
    <property type="match status" value="1"/>
</dbReference>
<sequence length="365" mass="40830">MSRKRRMFDIDVPDVDSIPVGKAPETIVPSRRGPMAAAISENAGSLRDRQAAEDSIRAENDRLALEFVELKRAGLIVDRVPLDQIVTERLVRDRKPGPDEELDELKGSIREIGLSNPVRLERREDGRFELVQGMRRLQAYRALLEETGEDRFARIPAGIGAQEAETQLSYRRMVDENLIRKDISFAEMATLARRYAEDPANDCAEVSEAVAQLFKSASYTKRSYIRAFAELLARLDKVLMFPQEIPRNLGVELKRRMDNDDGLVARISTALRSAPERDAAQEVEILRGFLGEGEGTLPTGKTAAAKPAKPRQAKTTFQVPVDTGVARCNASDGRLELRHDLDFSSVDRHSLERAVAAFFKALEDE</sequence>
<dbReference type="PANTHER" id="PTHR33375:SF1">
    <property type="entry name" value="CHROMOSOME-PARTITIONING PROTEIN PARB-RELATED"/>
    <property type="match status" value="1"/>
</dbReference>
<evidence type="ECO:0000313" key="2">
    <source>
        <dbReference type="EMBL" id="OWU66995.1"/>
    </source>
</evidence>
<reference evidence="2 3" key="1">
    <citation type="submission" date="2013-04" db="EMBL/GenBank/DDBJ databases">
        <title>Oceanicola sp. 22II1-22F33 Genome Sequencing.</title>
        <authorList>
            <person name="Lai Q."/>
            <person name="Li G."/>
            <person name="Shao Z."/>
        </authorList>
    </citation>
    <scope>NUCLEOTIDE SEQUENCE [LARGE SCALE GENOMIC DNA]</scope>
    <source>
        <strain evidence="2 3">22II1-22F33</strain>
    </source>
</reference>
<dbReference type="GO" id="GO:0007059">
    <property type="term" value="P:chromosome segregation"/>
    <property type="evidence" value="ECO:0007669"/>
    <property type="project" value="TreeGrafter"/>
</dbReference>